<dbReference type="GO" id="GO:0006535">
    <property type="term" value="P:cysteine biosynthetic process from serine"/>
    <property type="evidence" value="ECO:0007669"/>
    <property type="project" value="InterPro"/>
</dbReference>
<evidence type="ECO:0000256" key="2">
    <source>
        <dbReference type="ARBA" id="ARBA00007103"/>
    </source>
</evidence>
<evidence type="ECO:0000313" key="10">
    <source>
        <dbReference type="EMBL" id="RWS13159.1"/>
    </source>
</evidence>
<name>A0A3S3NRW7_9ACAR</name>
<evidence type="ECO:0000256" key="5">
    <source>
        <dbReference type="ARBA" id="ARBA00022898"/>
    </source>
</evidence>
<keyword evidence="4" id="KW-0808">Transferase</keyword>
<keyword evidence="6" id="KW-0198">Cysteine biosynthesis</keyword>
<evidence type="ECO:0000256" key="4">
    <source>
        <dbReference type="ARBA" id="ARBA00022679"/>
    </source>
</evidence>
<dbReference type="AlphaFoldDB" id="A0A3S3NRW7"/>
<gene>
    <name evidence="8" type="ORF">B4U79_00575</name>
    <name evidence="9" type="ORF">B4U79_07751</name>
    <name evidence="10" type="ORF">B4U79_11677</name>
</gene>
<dbReference type="InterPro" id="IPR001926">
    <property type="entry name" value="TrpB-like_PALP"/>
</dbReference>
<dbReference type="Pfam" id="PF00291">
    <property type="entry name" value="PALP"/>
    <property type="match status" value="1"/>
</dbReference>
<evidence type="ECO:0000256" key="3">
    <source>
        <dbReference type="ARBA" id="ARBA00022605"/>
    </source>
</evidence>
<keyword evidence="11" id="KW-1185">Reference proteome</keyword>
<keyword evidence="3" id="KW-0028">Amino-acid biosynthesis</keyword>
<dbReference type="STRING" id="1965070.A0A3S3NRW7"/>
<dbReference type="SUPFAM" id="SSF53686">
    <property type="entry name" value="Tryptophan synthase beta subunit-like PLP-dependent enzymes"/>
    <property type="match status" value="1"/>
</dbReference>
<sequence length="317" mass="33926">MVDTIKPEITESALDLVGNTPLLALDRLWPGPGRLLAKCEFLSPTHSVKDRSALFMIKNARKAGKLKPGGPVVEVTSGNQGCGLAFVCSVLGHPLTVTMSKGNSPQRAIMMRALGANLLLADQVDGQPGNVTISDVQAAEKAAMDIIEKTGSYYVDQFNNYDNCLSHEETTGPEIWRQTGHRVDAFVAAVGTSGTLTGVSRYLKSVKPDIHCVAVEPEGAQVIAGKQITNPLHLMQGSGYGRVQPLFEYEVVDESIAVSNEEAVKYRKLLGEKEGLFLGFTSGGNVAASIKLLQSGKLPKDAWVVTVLCDSGLKYPD</sequence>
<evidence type="ECO:0000313" key="8">
    <source>
        <dbReference type="EMBL" id="RWS08070.1"/>
    </source>
</evidence>
<organism evidence="8 11">
    <name type="scientific">Dinothrombium tinctorium</name>
    <dbReference type="NCBI Taxonomy" id="1965070"/>
    <lineage>
        <taxon>Eukaryota</taxon>
        <taxon>Metazoa</taxon>
        <taxon>Ecdysozoa</taxon>
        <taxon>Arthropoda</taxon>
        <taxon>Chelicerata</taxon>
        <taxon>Arachnida</taxon>
        <taxon>Acari</taxon>
        <taxon>Acariformes</taxon>
        <taxon>Trombidiformes</taxon>
        <taxon>Prostigmata</taxon>
        <taxon>Anystina</taxon>
        <taxon>Parasitengona</taxon>
        <taxon>Trombidioidea</taxon>
        <taxon>Trombidiidae</taxon>
        <taxon>Dinothrombium</taxon>
    </lineage>
</organism>
<dbReference type="OrthoDB" id="6482401at2759"/>
<feature type="domain" description="Tryptophan synthase beta chain-like PALP" evidence="7">
    <location>
        <begin position="15"/>
        <end position="310"/>
    </location>
</feature>
<dbReference type="PROSITE" id="PS00901">
    <property type="entry name" value="CYS_SYNTHASE"/>
    <property type="match status" value="1"/>
</dbReference>
<dbReference type="InterPro" id="IPR036052">
    <property type="entry name" value="TrpB-like_PALP_sf"/>
</dbReference>
<dbReference type="GO" id="GO:0016740">
    <property type="term" value="F:transferase activity"/>
    <property type="evidence" value="ECO:0007669"/>
    <property type="project" value="UniProtKB-KW"/>
</dbReference>
<reference evidence="8" key="2">
    <citation type="submission" date="2018-11" db="EMBL/GenBank/DDBJ databases">
        <title>Trombidioid mite genomics.</title>
        <authorList>
            <person name="Dong X."/>
        </authorList>
    </citation>
    <scope>NUCLEOTIDE SEQUENCE</scope>
    <source>
        <strain evidence="8">UoL-WK</strain>
    </source>
</reference>
<evidence type="ECO:0000313" key="11">
    <source>
        <dbReference type="Proteomes" id="UP000285301"/>
    </source>
</evidence>
<evidence type="ECO:0000313" key="9">
    <source>
        <dbReference type="EMBL" id="RWS09121.1"/>
    </source>
</evidence>
<evidence type="ECO:0000256" key="6">
    <source>
        <dbReference type="ARBA" id="ARBA00023192"/>
    </source>
</evidence>
<dbReference type="CDD" id="cd01561">
    <property type="entry name" value="CBS_like"/>
    <property type="match status" value="1"/>
</dbReference>
<keyword evidence="5" id="KW-0663">Pyridoxal phosphate</keyword>
<dbReference type="FunFam" id="3.40.50.1100:FF:000006">
    <property type="entry name" value="Cysteine synthase"/>
    <property type="match status" value="1"/>
</dbReference>
<evidence type="ECO:0000259" key="7">
    <source>
        <dbReference type="Pfam" id="PF00291"/>
    </source>
</evidence>
<comment type="caution">
    <text evidence="8">The sequence shown here is derived from an EMBL/GenBank/DDBJ whole genome shotgun (WGS) entry which is preliminary data.</text>
</comment>
<dbReference type="PANTHER" id="PTHR10314">
    <property type="entry name" value="CYSTATHIONINE BETA-SYNTHASE"/>
    <property type="match status" value="1"/>
</dbReference>
<comment type="cofactor">
    <cofactor evidence="1">
        <name>pyridoxal 5'-phosphate</name>
        <dbReference type="ChEBI" id="CHEBI:597326"/>
    </cofactor>
</comment>
<dbReference type="EMBL" id="NCKU01001078">
    <property type="protein sequence ID" value="RWS13159.1"/>
    <property type="molecule type" value="Genomic_DNA"/>
</dbReference>
<dbReference type="EMBL" id="NCKU01002640">
    <property type="protein sequence ID" value="RWS09121.1"/>
    <property type="molecule type" value="Genomic_DNA"/>
</dbReference>
<proteinExistence type="inferred from homology"/>
<dbReference type="Proteomes" id="UP000285301">
    <property type="component" value="Unassembled WGS sequence"/>
</dbReference>
<dbReference type="EMBL" id="NCKU01003151">
    <property type="protein sequence ID" value="RWS08070.1"/>
    <property type="molecule type" value="Genomic_DNA"/>
</dbReference>
<reference evidence="8 11" key="1">
    <citation type="journal article" date="2018" name="Gigascience">
        <title>Genomes of trombidid mites reveal novel predicted allergens and laterally-transferred genes associated with secondary metabolism.</title>
        <authorList>
            <person name="Dong X."/>
            <person name="Chaisiri K."/>
            <person name="Xia D."/>
            <person name="Armstrong S.D."/>
            <person name="Fang Y."/>
            <person name="Donnelly M.J."/>
            <person name="Kadowaki T."/>
            <person name="McGarry J.W."/>
            <person name="Darby A.C."/>
            <person name="Makepeace B.L."/>
        </authorList>
    </citation>
    <scope>NUCLEOTIDE SEQUENCE [LARGE SCALE GENOMIC DNA]</scope>
    <source>
        <strain evidence="8">UoL-WK</strain>
    </source>
</reference>
<accession>A0A3S3NRW7</accession>
<comment type="similarity">
    <text evidence="2">Belongs to the cysteine synthase/cystathionine beta-synthase family.</text>
</comment>
<protein>
    <submittedName>
        <fullName evidence="8">Beta-cyanoalanine synthase-like protein</fullName>
    </submittedName>
</protein>
<dbReference type="InterPro" id="IPR001216">
    <property type="entry name" value="P-phosphate_BS"/>
</dbReference>
<evidence type="ECO:0000256" key="1">
    <source>
        <dbReference type="ARBA" id="ARBA00001933"/>
    </source>
</evidence>
<dbReference type="InterPro" id="IPR050214">
    <property type="entry name" value="Cys_Synth/Cystath_Beta-Synth"/>
</dbReference>
<dbReference type="Gene3D" id="3.40.50.1100">
    <property type="match status" value="2"/>
</dbReference>